<protein>
    <submittedName>
        <fullName evidence="1">Uncharacterized protein</fullName>
    </submittedName>
</protein>
<dbReference type="AlphaFoldDB" id="A0A916KAU3"/>
<evidence type="ECO:0000313" key="1">
    <source>
        <dbReference type="EMBL" id="CAG7652761.1"/>
    </source>
</evidence>
<comment type="caution">
    <text evidence="1">The sequence shown here is derived from an EMBL/GenBank/DDBJ whole genome shotgun (WGS) entry which is preliminary data.</text>
</comment>
<dbReference type="EMBL" id="CAJVAS010000077">
    <property type="protein sequence ID" value="CAG7652761.1"/>
    <property type="molecule type" value="Genomic_DNA"/>
</dbReference>
<keyword evidence="2" id="KW-1185">Reference proteome</keyword>
<evidence type="ECO:0000313" key="2">
    <source>
        <dbReference type="Proteomes" id="UP000693672"/>
    </source>
</evidence>
<proteinExistence type="predicted"/>
<gene>
    <name evidence="1" type="ORF">PAESOLCIP111_06621</name>
</gene>
<dbReference type="InterPro" id="IPR005361">
    <property type="entry name" value="UPF0158"/>
</dbReference>
<accession>A0A916KAU3</accession>
<reference evidence="1" key="1">
    <citation type="submission" date="2021-06" db="EMBL/GenBank/DDBJ databases">
        <authorList>
            <person name="Criscuolo A."/>
        </authorList>
    </citation>
    <scope>NUCLEOTIDE SEQUENCE</scope>
    <source>
        <strain evidence="1">CIP111600</strain>
    </source>
</reference>
<name>A0A916KAU3_9BACL</name>
<dbReference type="Pfam" id="PF03682">
    <property type="entry name" value="UPF0158"/>
    <property type="match status" value="1"/>
</dbReference>
<sequence>MNDYIEIDDELSLSIEEAFGDKYIRVPRLESSEAFDEMIVFGQSINNVKARNIVLNSLQGKKGVFKRFKNTLDRFPDERNRWFDFKEERNIRRIIEELEYEGIKIILNDDKAFEG</sequence>
<organism evidence="1 2">
    <name type="scientific">Paenibacillus solanacearum</name>
    <dbReference type="NCBI Taxonomy" id="2048548"/>
    <lineage>
        <taxon>Bacteria</taxon>
        <taxon>Bacillati</taxon>
        <taxon>Bacillota</taxon>
        <taxon>Bacilli</taxon>
        <taxon>Bacillales</taxon>
        <taxon>Paenibacillaceae</taxon>
        <taxon>Paenibacillus</taxon>
    </lineage>
</organism>
<dbReference type="Proteomes" id="UP000693672">
    <property type="component" value="Unassembled WGS sequence"/>
</dbReference>